<dbReference type="EMBL" id="CP097966">
    <property type="protein sequence ID" value="URQ63457.1"/>
    <property type="molecule type" value="Genomic_DNA"/>
</dbReference>
<comment type="similarity">
    <text evidence="5 6">Belongs to the FtsA/MreB family.</text>
</comment>
<feature type="binding site" evidence="6">
    <location>
        <begin position="19"/>
        <end position="21"/>
    </location>
    <ligand>
        <name>ATP</name>
        <dbReference type="ChEBI" id="CHEBI:30616"/>
    </ligand>
</feature>
<reference evidence="7" key="1">
    <citation type="submission" date="2022-05" db="EMBL/GenBank/DDBJ databases">
        <title>Single-amplified genomics reveal most streamlined microbe among free-living bacteria.</title>
        <authorList>
            <person name="Roda-Garcia J."/>
            <person name="Haro-Moreno J.M."/>
            <person name="Rodriguez-Valera F."/>
            <person name="Almagro-Moreno S."/>
            <person name="Lopez-Perez M."/>
        </authorList>
    </citation>
    <scope>NUCLEOTIDE SEQUENCE</scope>
    <source>
        <strain evidence="7">TMED112-D2-2</strain>
    </source>
</reference>
<evidence type="ECO:0000256" key="3">
    <source>
        <dbReference type="ARBA" id="ARBA00022840"/>
    </source>
</evidence>
<keyword evidence="3 6" id="KW-0067">ATP-binding</keyword>
<dbReference type="SUPFAM" id="SSF53067">
    <property type="entry name" value="Actin-like ATPase domain"/>
    <property type="match status" value="2"/>
</dbReference>
<evidence type="ECO:0000256" key="5">
    <source>
        <dbReference type="ARBA" id="ARBA00023458"/>
    </source>
</evidence>
<dbReference type="GO" id="GO:0000902">
    <property type="term" value="P:cell morphogenesis"/>
    <property type="evidence" value="ECO:0007669"/>
    <property type="project" value="InterPro"/>
</dbReference>
<feature type="binding site" evidence="6">
    <location>
        <begin position="166"/>
        <end position="168"/>
    </location>
    <ligand>
        <name>ATP</name>
        <dbReference type="ChEBI" id="CHEBI:30616"/>
    </ligand>
</feature>
<dbReference type="PANTHER" id="PTHR42749">
    <property type="entry name" value="CELL SHAPE-DETERMINING PROTEIN MREB"/>
    <property type="match status" value="1"/>
</dbReference>
<dbReference type="HAMAP" id="MF_02207">
    <property type="entry name" value="MreB"/>
    <property type="match status" value="1"/>
</dbReference>
<dbReference type="NCBIfam" id="TIGR00904">
    <property type="entry name" value="mreB"/>
    <property type="match status" value="1"/>
</dbReference>
<dbReference type="PRINTS" id="PR01652">
    <property type="entry name" value="SHAPEPROTEIN"/>
</dbReference>
<dbReference type="PANTHER" id="PTHR42749:SF1">
    <property type="entry name" value="CELL SHAPE-DETERMINING PROTEIN MREB"/>
    <property type="match status" value="1"/>
</dbReference>
<gene>
    <name evidence="6" type="primary">mreB</name>
    <name evidence="7" type="ORF">M9B40_01475</name>
</gene>
<dbReference type="CDD" id="cd10225">
    <property type="entry name" value="ASKHA_NBD_MreB-like"/>
    <property type="match status" value="1"/>
</dbReference>
<evidence type="ECO:0000256" key="4">
    <source>
        <dbReference type="ARBA" id="ARBA00022960"/>
    </source>
</evidence>
<dbReference type="Gene3D" id="3.30.420.40">
    <property type="match status" value="3"/>
</dbReference>
<dbReference type="InterPro" id="IPR043129">
    <property type="entry name" value="ATPase_NBD"/>
</dbReference>
<dbReference type="GO" id="GO:0008360">
    <property type="term" value="P:regulation of cell shape"/>
    <property type="evidence" value="ECO:0007669"/>
    <property type="project" value="UniProtKB-UniRule"/>
</dbReference>
<dbReference type="Pfam" id="PF06723">
    <property type="entry name" value="MreB_Mbl"/>
    <property type="match status" value="1"/>
</dbReference>
<evidence type="ECO:0000313" key="7">
    <source>
        <dbReference type="EMBL" id="URQ63457.1"/>
    </source>
</evidence>
<sequence>MLKFLKGLFSNDISIDLGTANTLIYTKEHGIVLDEPSVVAIKETNGQKSVIAVGHDAKKMLGRTPGQMDAIRPLRDGVIADFNVTEKMLQHFIKKVSNNSILSPSPRVLVCVPSKATQVEKRAIRESALSAGASVVKLIEEPIAAALGAGVDIDKPRGSMVIDIGGGTSEVAILSLNGIVYSESLKVGGDKFDEAIQAYVRRKFGVVIGETTAELIKLQVGCATLSCKKEFEAYEFRGRNLAEGIPELVIFEKEDGFRALENQTSAIVRSVRTALELAPPELAADISQDGIVLTGGGALLHCLDTLIEQSTGIPTTVAEDPLTCVARGGGIALGLMDKDFDLFADE</sequence>
<keyword evidence="4 6" id="KW-0133">Cell shape</keyword>
<comment type="function">
    <text evidence="6">Forms membrane-associated dynamic filaments that are essential for cell shape determination. Acts by regulating cell wall synthesis and cell elongation, and thus cell shape. A feedback loop between cell geometry and MreB localization may maintain elongated cell shape by targeting cell wall growth to regions of negative cell wall curvature.</text>
</comment>
<dbReference type="InterPro" id="IPR056546">
    <property type="entry name" value="MreB_MamK-like"/>
</dbReference>
<comment type="subunit">
    <text evidence="6">Forms polymers.</text>
</comment>
<evidence type="ECO:0000313" key="8">
    <source>
        <dbReference type="Proteomes" id="UP001056381"/>
    </source>
</evidence>
<dbReference type="InterPro" id="IPR004753">
    <property type="entry name" value="MreB"/>
</dbReference>
<dbReference type="NCBIfam" id="NF010539">
    <property type="entry name" value="PRK13927.1"/>
    <property type="match status" value="1"/>
</dbReference>
<accession>A0A9Q8U365</accession>
<dbReference type="AlphaFoldDB" id="A0A9Q8U365"/>
<evidence type="ECO:0000256" key="6">
    <source>
        <dbReference type="HAMAP-Rule" id="MF_02207"/>
    </source>
</evidence>
<feature type="binding site" evidence="6">
    <location>
        <begin position="214"/>
        <end position="217"/>
    </location>
    <ligand>
        <name>ATP</name>
        <dbReference type="ChEBI" id="CHEBI:30616"/>
    </ligand>
</feature>
<dbReference type="GO" id="GO:0005737">
    <property type="term" value="C:cytoplasm"/>
    <property type="evidence" value="ECO:0007669"/>
    <property type="project" value="UniProtKB-SubCell"/>
</dbReference>
<dbReference type="Proteomes" id="UP001056381">
    <property type="component" value="Chromosome"/>
</dbReference>
<keyword evidence="1 6" id="KW-0963">Cytoplasm</keyword>
<proteinExistence type="inferred from homology"/>
<keyword evidence="8" id="KW-1185">Reference proteome</keyword>
<comment type="subcellular location">
    <subcellularLocation>
        <location evidence="6">Cytoplasm</location>
    </subcellularLocation>
    <text evidence="6">Membrane-associated.</text>
</comment>
<protein>
    <recommendedName>
        <fullName evidence="6">Cell shape-determining protein MreB</fullName>
    </recommendedName>
</protein>
<organism evidence="7 8">
    <name type="scientific">SAR86 cluster bacterium</name>
    <dbReference type="NCBI Taxonomy" id="2030880"/>
    <lineage>
        <taxon>Bacteria</taxon>
        <taxon>Pseudomonadati</taxon>
        <taxon>Pseudomonadota</taxon>
        <taxon>Gammaproteobacteria</taxon>
        <taxon>SAR86 cluster</taxon>
    </lineage>
</organism>
<dbReference type="GO" id="GO:0005524">
    <property type="term" value="F:ATP binding"/>
    <property type="evidence" value="ECO:0007669"/>
    <property type="project" value="UniProtKB-KW"/>
</dbReference>
<feature type="binding site" evidence="6">
    <location>
        <begin position="296"/>
        <end position="299"/>
    </location>
    <ligand>
        <name>ATP</name>
        <dbReference type="ChEBI" id="CHEBI:30616"/>
    </ligand>
</feature>
<evidence type="ECO:0000256" key="2">
    <source>
        <dbReference type="ARBA" id="ARBA00022741"/>
    </source>
</evidence>
<name>A0A9Q8U365_9GAMM</name>
<evidence type="ECO:0000256" key="1">
    <source>
        <dbReference type="ARBA" id="ARBA00022490"/>
    </source>
</evidence>
<keyword evidence="2 6" id="KW-0547">Nucleotide-binding</keyword>